<reference evidence="2 3" key="1">
    <citation type="submission" date="2009-11" db="EMBL/GenBank/DDBJ databases">
        <title>Annotation of Allomyces macrogynus ATCC 38327.</title>
        <authorList>
            <consortium name="The Broad Institute Genome Sequencing Platform"/>
            <person name="Russ C."/>
            <person name="Cuomo C."/>
            <person name="Burger G."/>
            <person name="Gray M.W."/>
            <person name="Holland P.W.H."/>
            <person name="King N."/>
            <person name="Lang F.B.F."/>
            <person name="Roger A.J."/>
            <person name="Ruiz-Trillo I."/>
            <person name="Young S.K."/>
            <person name="Zeng Q."/>
            <person name="Gargeya S."/>
            <person name="Fitzgerald M."/>
            <person name="Haas B."/>
            <person name="Abouelleil A."/>
            <person name="Alvarado L."/>
            <person name="Arachchi H.M."/>
            <person name="Berlin A."/>
            <person name="Chapman S.B."/>
            <person name="Gearin G."/>
            <person name="Goldberg J."/>
            <person name="Griggs A."/>
            <person name="Gujja S."/>
            <person name="Hansen M."/>
            <person name="Heiman D."/>
            <person name="Howarth C."/>
            <person name="Larimer J."/>
            <person name="Lui A."/>
            <person name="MacDonald P.J.P."/>
            <person name="McCowen C."/>
            <person name="Montmayeur A."/>
            <person name="Murphy C."/>
            <person name="Neiman D."/>
            <person name="Pearson M."/>
            <person name="Priest M."/>
            <person name="Roberts A."/>
            <person name="Saif S."/>
            <person name="Shea T."/>
            <person name="Sisk P."/>
            <person name="Stolte C."/>
            <person name="Sykes S."/>
            <person name="Wortman J."/>
            <person name="Nusbaum C."/>
            <person name="Birren B."/>
        </authorList>
    </citation>
    <scope>NUCLEOTIDE SEQUENCE [LARGE SCALE GENOMIC DNA]</scope>
    <source>
        <strain evidence="2 3">ATCC 38327</strain>
    </source>
</reference>
<name>A0A0L0SDV8_ALLM3</name>
<sequence length="194" mass="20362">MDALYEILRTPGLDVYLAPFLQPLADPPLSTAEPVTGSEQHQGLLPQRWLNPLIGIARHYLISTLGDPSLLGAHPVVLAAAAINVALNVIAHFAHSEHTVEAAPGDPLGSVARFHLFCELAIDVSSPAMAASAHTVAFCAARMEELFPRIEFLEGELHGIVRSRSTLVSPPPTPTVGAPGGHASWPGAAVTTAP</sequence>
<dbReference type="EMBL" id="GG745336">
    <property type="protein sequence ID" value="KNE60617.1"/>
    <property type="molecule type" value="Genomic_DNA"/>
</dbReference>
<accession>A0A0L0SDV8</accession>
<protein>
    <submittedName>
        <fullName evidence="2">Uncharacterized protein</fullName>
    </submittedName>
</protein>
<reference evidence="3" key="2">
    <citation type="submission" date="2009-11" db="EMBL/GenBank/DDBJ databases">
        <title>The Genome Sequence of Allomyces macrogynus strain ATCC 38327.</title>
        <authorList>
            <consortium name="The Broad Institute Genome Sequencing Platform"/>
            <person name="Russ C."/>
            <person name="Cuomo C."/>
            <person name="Shea T."/>
            <person name="Young S.K."/>
            <person name="Zeng Q."/>
            <person name="Koehrsen M."/>
            <person name="Haas B."/>
            <person name="Borodovsky M."/>
            <person name="Guigo R."/>
            <person name="Alvarado L."/>
            <person name="Berlin A."/>
            <person name="Borenstein D."/>
            <person name="Chen Z."/>
            <person name="Engels R."/>
            <person name="Freedman E."/>
            <person name="Gellesch M."/>
            <person name="Goldberg J."/>
            <person name="Griggs A."/>
            <person name="Gujja S."/>
            <person name="Heiman D."/>
            <person name="Hepburn T."/>
            <person name="Howarth C."/>
            <person name="Jen D."/>
            <person name="Larson L."/>
            <person name="Lewis B."/>
            <person name="Mehta T."/>
            <person name="Park D."/>
            <person name="Pearson M."/>
            <person name="Roberts A."/>
            <person name="Saif S."/>
            <person name="Shenoy N."/>
            <person name="Sisk P."/>
            <person name="Stolte C."/>
            <person name="Sykes S."/>
            <person name="Walk T."/>
            <person name="White J."/>
            <person name="Yandava C."/>
            <person name="Burger G."/>
            <person name="Gray M.W."/>
            <person name="Holland P.W.H."/>
            <person name="King N."/>
            <person name="Lang F.B.F."/>
            <person name="Roger A.J."/>
            <person name="Ruiz-Trillo I."/>
            <person name="Lander E."/>
            <person name="Nusbaum C."/>
        </authorList>
    </citation>
    <scope>NUCLEOTIDE SEQUENCE [LARGE SCALE GENOMIC DNA]</scope>
    <source>
        <strain evidence="3">ATCC 38327</strain>
    </source>
</reference>
<dbReference type="Proteomes" id="UP000054350">
    <property type="component" value="Unassembled WGS sequence"/>
</dbReference>
<evidence type="ECO:0000256" key="1">
    <source>
        <dbReference type="SAM" id="MobiDB-lite"/>
    </source>
</evidence>
<dbReference type="AlphaFoldDB" id="A0A0L0SDV8"/>
<proteinExistence type="predicted"/>
<gene>
    <name evidence="2" type="ORF">AMAG_05995</name>
</gene>
<organism evidence="2 3">
    <name type="scientific">Allomyces macrogynus (strain ATCC 38327)</name>
    <name type="common">Allomyces javanicus var. macrogynus</name>
    <dbReference type="NCBI Taxonomy" id="578462"/>
    <lineage>
        <taxon>Eukaryota</taxon>
        <taxon>Fungi</taxon>
        <taxon>Fungi incertae sedis</taxon>
        <taxon>Blastocladiomycota</taxon>
        <taxon>Blastocladiomycetes</taxon>
        <taxon>Blastocladiales</taxon>
        <taxon>Blastocladiaceae</taxon>
        <taxon>Allomyces</taxon>
    </lineage>
</organism>
<evidence type="ECO:0000313" key="2">
    <source>
        <dbReference type="EMBL" id="KNE60617.1"/>
    </source>
</evidence>
<keyword evidence="3" id="KW-1185">Reference proteome</keyword>
<feature type="region of interest" description="Disordered" evidence="1">
    <location>
        <begin position="166"/>
        <end position="194"/>
    </location>
</feature>
<evidence type="ECO:0000313" key="3">
    <source>
        <dbReference type="Proteomes" id="UP000054350"/>
    </source>
</evidence>
<dbReference type="VEuPathDB" id="FungiDB:AMAG_05995"/>